<sequence>MRLIREFLAALVCVAVLAAAPTARAADDPAAKTVQSLYTSYEAALKDGSRDVKARADAISGPMRESFDFPAMVRVAVGPKWKGLAADQQTALTEAFAQHFIATYATRLSEAIGGKFDVNPKSEARGGARVVRTRVANAGGEDSDVDFVVNAGNRIQDVLLNGNVSEVAAQRTSFAEPLKAGGADGLLKFLRERTDKMLAAKPAP</sequence>
<dbReference type="Proteomes" id="UP000245926">
    <property type="component" value="Chromosome"/>
</dbReference>
<organism evidence="2 3">
    <name type="scientific">Methylobacterium durans</name>
    <dbReference type="NCBI Taxonomy" id="2202825"/>
    <lineage>
        <taxon>Bacteria</taxon>
        <taxon>Pseudomonadati</taxon>
        <taxon>Pseudomonadota</taxon>
        <taxon>Alphaproteobacteria</taxon>
        <taxon>Hyphomicrobiales</taxon>
        <taxon>Methylobacteriaceae</taxon>
        <taxon>Methylobacterium</taxon>
    </lineage>
</organism>
<dbReference type="Pfam" id="PF05494">
    <property type="entry name" value="MlaC"/>
    <property type="match status" value="1"/>
</dbReference>
<evidence type="ECO:0000313" key="2">
    <source>
        <dbReference type="EMBL" id="AWN42243.1"/>
    </source>
</evidence>
<reference evidence="3" key="1">
    <citation type="submission" date="2018-05" db="EMBL/GenBank/DDBJ databases">
        <title>Complete Genome Sequence of Methylobacterium sp. 17SD2-17.</title>
        <authorList>
            <person name="Srinivasan S."/>
        </authorList>
    </citation>
    <scope>NUCLEOTIDE SEQUENCE [LARGE SCALE GENOMIC DNA]</scope>
    <source>
        <strain evidence="3">17SD2-17</strain>
    </source>
</reference>
<feature type="chain" id="PRO_5015911863" evidence="1">
    <location>
        <begin position="26"/>
        <end position="204"/>
    </location>
</feature>
<protein>
    <submittedName>
        <fullName evidence="2">Toluene tolerance protein</fullName>
    </submittedName>
</protein>
<keyword evidence="1" id="KW-0732">Signal</keyword>
<dbReference type="OrthoDB" id="7358716at2"/>
<dbReference type="PANTHER" id="PTHR36573:SF1">
    <property type="entry name" value="INTERMEMBRANE PHOSPHOLIPID TRANSPORT SYSTEM BINDING PROTEIN MLAC"/>
    <property type="match status" value="1"/>
</dbReference>
<evidence type="ECO:0000313" key="3">
    <source>
        <dbReference type="Proteomes" id="UP000245926"/>
    </source>
</evidence>
<dbReference type="KEGG" id="mets:DK389_19220"/>
<dbReference type="EMBL" id="CP029550">
    <property type="protein sequence ID" value="AWN42243.1"/>
    <property type="molecule type" value="Genomic_DNA"/>
</dbReference>
<dbReference type="PANTHER" id="PTHR36573">
    <property type="entry name" value="INTERMEMBRANE PHOSPHOLIPID TRANSPORT SYSTEM BINDING PROTEIN MLAC"/>
    <property type="match status" value="1"/>
</dbReference>
<dbReference type="Gene3D" id="3.10.450.710">
    <property type="entry name" value="Tgt2/MlaC"/>
    <property type="match status" value="1"/>
</dbReference>
<dbReference type="RefSeq" id="WP_109891931.1">
    <property type="nucleotide sequence ID" value="NZ_CP029550.1"/>
</dbReference>
<dbReference type="AlphaFoldDB" id="A0A2U8W802"/>
<proteinExistence type="predicted"/>
<dbReference type="InterPro" id="IPR008869">
    <property type="entry name" value="MlaC/ttg2D"/>
</dbReference>
<feature type="signal peptide" evidence="1">
    <location>
        <begin position="1"/>
        <end position="25"/>
    </location>
</feature>
<gene>
    <name evidence="2" type="ORF">DK389_19220</name>
</gene>
<name>A0A2U8W802_9HYPH</name>
<keyword evidence="3" id="KW-1185">Reference proteome</keyword>
<evidence type="ECO:0000256" key="1">
    <source>
        <dbReference type="SAM" id="SignalP"/>
    </source>
</evidence>
<accession>A0A2U8W802</accession>
<dbReference type="InterPro" id="IPR042245">
    <property type="entry name" value="Tgt2/MlaC_sf"/>
</dbReference>